<evidence type="ECO:0000313" key="7">
    <source>
        <dbReference type="EMBL" id="MCD7471741.1"/>
    </source>
</evidence>
<sequence>MLDRAYRRKEHDGWIKSFFWSVVVAGVFEILCFLTYWIKTRKSSHETKQGYLLLSTRFKKFTYAELKKASSNFSKEIGRGGGGDDDSMGLGVLVTWIREKMSEASETKSWIEEIVDPALNGKFDLEKMEILLKLALQCSEEDRDARPTMREVVDMMVHPENLELKK</sequence>
<organism evidence="7 8">
    <name type="scientific">Datura stramonium</name>
    <name type="common">Jimsonweed</name>
    <name type="synonym">Common thornapple</name>
    <dbReference type="NCBI Taxonomy" id="4076"/>
    <lineage>
        <taxon>Eukaryota</taxon>
        <taxon>Viridiplantae</taxon>
        <taxon>Streptophyta</taxon>
        <taxon>Embryophyta</taxon>
        <taxon>Tracheophyta</taxon>
        <taxon>Spermatophyta</taxon>
        <taxon>Magnoliopsida</taxon>
        <taxon>eudicotyledons</taxon>
        <taxon>Gunneridae</taxon>
        <taxon>Pentapetalae</taxon>
        <taxon>asterids</taxon>
        <taxon>lamiids</taxon>
        <taxon>Solanales</taxon>
        <taxon>Solanaceae</taxon>
        <taxon>Solanoideae</taxon>
        <taxon>Datureae</taxon>
        <taxon>Datura</taxon>
    </lineage>
</organism>
<keyword evidence="3" id="KW-0732">Signal</keyword>
<gene>
    <name evidence="7" type="ORF">HAX54_012375</name>
</gene>
<comment type="subcellular location">
    <subcellularLocation>
        <location evidence="1">Membrane</location>
        <topology evidence="1">Single-pass membrane protein</topology>
    </subcellularLocation>
</comment>
<name>A0ABS8TLF8_DATST</name>
<keyword evidence="2 6" id="KW-0812">Transmembrane</keyword>
<protein>
    <submittedName>
        <fullName evidence="7">Uncharacterized protein</fullName>
    </submittedName>
</protein>
<evidence type="ECO:0000256" key="1">
    <source>
        <dbReference type="ARBA" id="ARBA00004167"/>
    </source>
</evidence>
<keyword evidence="5 6" id="KW-0472">Membrane</keyword>
<comment type="caution">
    <text evidence="7">The sequence shown here is derived from an EMBL/GenBank/DDBJ whole genome shotgun (WGS) entry which is preliminary data.</text>
</comment>
<evidence type="ECO:0000256" key="6">
    <source>
        <dbReference type="SAM" id="Phobius"/>
    </source>
</evidence>
<keyword evidence="8" id="KW-1185">Reference proteome</keyword>
<evidence type="ECO:0000256" key="5">
    <source>
        <dbReference type="ARBA" id="ARBA00023136"/>
    </source>
</evidence>
<dbReference type="PANTHER" id="PTHR47974:SF3">
    <property type="entry name" value="RECEPTOR-LIKE SERINE_THREONINE-PROTEIN KINASE"/>
    <property type="match status" value="1"/>
</dbReference>
<accession>A0ABS8TLF8</accession>
<dbReference type="Proteomes" id="UP000823775">
    <property type="component" value="Unassembled WGS sequence"/>
</dbReference>
<evidence type="ECO:0000256" key="2">
    <source>
        <dbReference type="ARBA" id="ARBA00022692"/>
    </source>
</evidence>
<keyword evidence="4 6" id="KW-1133">Transmembrane helix</keyword>
<reference evidence="7 8" key="1">
    <citation type="journal article" date="2021" name="BMC Genomics">
        <title>Datura genome reveals duplications of psychoactive alkaloid biosynthetic genes and high mutation rate following tissue culture.</title>
        <authorList>
            <person name="Rajewski A."/>
            <person name="Carter-House D."/>
            <person name="Stajich J."/>
            <person name="Litt A."/>
        </authorList>
    </citation>
    <scope>NUCLEOTIDE SEQUENCE [LARGE SCALE GENOMIC DNA]</scope>
    <source>
        <strain evidence="7">AR-01</strain>
    </source>
</reference>
<evidence type="ECO:0000313" key="8">
    <source>
        <dbReference type="Proteomes" id="UP000823775"/>
    </source>
</evidence>
<evidence type="ECO:0000256" key="4">
    <source>
        <dbReference type="ARBA" id="ARBA00022989"/>
    </source>
</evidence>
<dbReference type="Gene3D" id="1.10.510.10">
    <property type="entry name" value="Transferase(Phosphotransferase) domain 1"/>
    <property type="match status" value="1"/>
</dbReference>
<feature type="transmembrane region" description="Helical" evidence="6">
    <location>
        <begin position="18"/>
        <end position="38"/>
    </location>
</feature>
<evidence type="ECO:0000256" key="3">
    <source>
        <dbReference type="ARBA" id="ARBA00022729"/>
    </source>
</evidence>
<proteinExistence type="predicted"/>
<dbReference type="EMBL" id="JACEIK010001718">
    <property type="protein sequence ID" value="MCD7471741.1"/>
    <property type="molecule type" value="Genomic_DNA"/>
</dbReference>
<dbReference type="PANTHER" id="PTHR47974">
    <property type="entry name" value="OS07G0415500 PROTEIN"/>
    <property type="match status" value="1"/>
</dbReference>